<dbReference type="OrthoDB" id="356681at2"/>
<dbReference type="NCBIfam" id="TIGR03729">
    <property type="entry name" value="acc_ester"/>
    <property type="match status" value="1"/>
</dbReference>
<comment type="caution">
    <text evidence="2">The sequence shown here is derived from an EMBL/GenBank/DDBJ whole genome shotgun (WGS) entry which is preliminary data.</text>
</comment>
<proteinExistence type="predicted"/>
<organism evidence="2 3">
    <name type="scientific">Geotoga petraea</name>
    <dbReference type="NCBI Taxonomy" id="28234"/>
    <lineage>
        <taxon>Bacteria</taxon>
        <taxon>Thermotogati</taxon>
        <taxon>Thermotogota</taxon>
        <taxon>Thermotogae</taxon>
        <taxon>Petrotogales</taxon>
        <taxon>Petrotogaceae</taxon>
        <taxon>Geotoga</taxon>
    </lineage>
</organism>
<dbReference type="InterPro" id="IPR004843">
    <property type="entry name" value="Calcineurin-like_PHP"/>
</dbReference>
<dbReference type="InterPro" id="IPR052963">
    <property type="entry name" value="Pantetheine_PDE"/>
</dbReference>
<dbReference type="InterPro" id="IPR029052">
    <property type="entry name" value="Metallo-depent_PP-like"/>
</dbReference>
<evidence type="ECO:0000313" key="3">
    <source>
        <dbReference type="Proteomes" id="UP000297288"/>
    </source>
</evidence>
<dbReference type="GO" id="GO:0016787">
    <property type="term" value="F:hydrolase activity"/>
    <property type="evidence" value="ECO:0007669"/>
    <property type="project" value="InterPro"/>
</dbReference>
<dbReference type="Pfam" id="PF00149">
    <property type="entry name" value="Metallophos"/>
    <property type="match status" value="1"/>
</dbReference>
<sequence>MFFICGWRRRMKISILSDIHVDKQFVESDPIEDALIKVLNEEKPDYMIIAGDIADDYRKSLEILYFLEKNTKTKILFVPGNHDLWSKENGIENTNEIYLKMKEFKGNLSNGPVIIGNWAIVGDVGWYDYSFAHEKYSLEQLSAGNDFNRHWQDKKYVNWQKDDISVTNEFKEKLNRQIDDLKDKDIILVTHVVTHEKFTVKNRDMWEYFNAYLGTKNYDDLYKKENVKYVIMGHVHYRKKIKEDGTIFICNCLNYRNQWFYSKDAYTEIKKALKTIKI</sequence>
<dbReference type="PANTHER" id="PTHR36492:SF2">
    <property type="entry name" value="[ACYL-CARRIER-PROTEIN] PHOSPHODIESTERASE PPTH"/>
    <property type="match status" value="1"/>
</dbReference>
<feature type="domain" description="Calcineurin-like phosphoesterase" evidence="1">
    <location>
        <begin position="11"/>
        <end position="237"/>
    </location>
</feature>
<accession>A0A4Z0W2L4</accession>
<dbReference type="SUPFAM" id="SSF56300">
    <property type="entry name" value="Metallo-dependent phosphatases"/>
    <property type="match status" value="1"/>
</dbReference>
<dbReference type="PANTHER" id="PTHR36492">
    <property type="match status" value="1"/>
</dbReference>
<name>A0A4Z0W2L4_9BACT</name>
<dbReference type="AlphaFoldDB" id="A0A4Z0W2L4"/>
<reference evidence="2 3" key="1">
    <citation type="submission" date="2019-04" db="EMBL/GenBank/DDBJ databases">
        <title>Draft genome sequence data and analysis of a Fermenting Bacterium, Geotoga petraea strain HO-Geo1, isolated from heavy-oil petroleum reservoir in Russia.</title>
        <authorList>
            <person name="Grouzdev D.S."/>
            <person name="Semenova E.M."/>
            <person name="Sokolova D.S."/>
            <person name="Tourova T.P."/>
            <person name="Poltaraus A.B."/>
            <person name="Nazina T.N."/>
        </authorList>
    </citation>
    <scope>NUCLEOTIDE SEQUENCE [LARGE SCALE GENOMIC DNA]</scope>
    <source>
        <strain evidence="2 3">HO-Geo1</strain>
    </source>
</reference>
<dbReference type="EMBL" id="SRME01000001">
    <property type="protein sequence ID" value="TGG88727.1"/>
    <property type="molecule type" value="Genomic_DNA"/>
</dbReference>
<dbReference type="Proteomes" id="UP000297288">
    <property type="component" value="Unassembled WGS sequence"/>
</dbReference>
<dbReference type="InterPro" id="IPR022302">
    <property type="entry name" value="Phosphoesterase_putative"/>
</dbReference>
<dbReference type="Gene3D" id="3.60.21.10">
    <property type="match status" value="1"/>
</dbReference>
<evidence type="ECO:0000259" key="1">
    <source>
        <dbReference type="Pfam" id="PF00149"/>
    </source>
</evidence>
<protein>
    <recommendedName>
        <fullName evidence="1">Calcineurin-like phosphoesterase domain-containing protein</fullName>
    </recommendedName>
</protein>
<gene>
    <name evidence="2" type="ORF">E4650_00560</name>
</gene>
<evidence type="ECO:0000313" key="2">
    <source>
        <dbReference type="EMBL" id="TGG88727.1"/>
    </source>
</evidence>